<dbReference type="SUPFAM" id="SSF50494">
    <property type="entry name" value="Trypsin-like serine proteases"/>
    <property type="match status" value="1"/>
</dbReference>
<dbReference type="InterPro" id="IPR043504">
    <property type="entry name" value="Peptidase_S1_PA_chymotrypsin"/>
</dbReference>
<proteinExistence type="predicted"/>
<evidence type="ECO:0000313" key="1">
    <source>
        <dbReference type="EMBL" id="WTW62533.1"/>
    </source>
</evidence>
<dbReference type="Gene3D" id="2.40.10.10">
    <property type="entry name" value="Trypsin-like serine proteases"/>
    <property type="match status" value="1"/>
</dbReference>
<reference evidence="1" key="1">
    <citation type="submission" date="2022-10" db="EMBL/GenBank/DDBJ databases">
        <title>The complete genomes of actinobacterial strains from the NBC collection.</title>
        <authorList>
            <person name="Joergensen T.S."/>
            <person name="Alvarez Arevalo M."/>
            <person name="Sterndorff E.B."/>
            <person name="Faurdal D."/>
            <person name="Vuksanovic O."/>
            <person name="Mourched A.-S."/>
            <person name="Charusanti P."/>
            <person name="Shaw S."/>
            <person name="Blin K."/>
            <person name="Weber T."/>
        </authorList>
    </citation>
    <scope>NUCLEOTIDE SEQUENCE</scope>
    <source>
        <strain evidence="1">NBC_00003</strain>
    </source>
</reference>
<accession>A0AAU2V531</accession>
<dbReference type="AlphaFoldDB" id="A0AAU2V531"/>
<dbReference type="EMBL" id="CP108318">
    <property type="protein sequence ID" value="WTW62533.1"/>
    <property type="molecule type" value="Genomic_DNA"/>
</dbReference>
<evidence type="ECO:0008006" key="2">
    <source>
        <dbReference type="Google" id="ProtNLM"/>
    </source>
</evidence>
<dbReference type="InterPro" id="IPR009003">
    <property type="entry name" value="Peptidase_S1_PA"/>
</dbReference>
<protein>
    <recommendedName>
        <fullName evidence="2">Serine protease</fullName>
    </recommendedName>
</protein>
<organism evidence="1">
    <name type="scientific">Streptomyces sp. NBC_00003</name>
    <dbReference type="NCBI Taxonomy" id="2903608"/>
    <lineage>
        <taxon>Bacteria</taxon>
        <taxon>Bacillati</taxon>
        <taxon>Actinomycetota</taxon>
        <taxon>Actinomycetes</taxon>
        <taxon>Kitasatosporales</taxon>
        <taxon>Streptomycetaceae</taxon>
        <taxon>Streptomyces</taxon>
    </lineage>
</organism>
<name>A0AAU2V531_9ACTN</name>
<sequence>MLEMNPASDGRSISAVAGTQKVAFNKQPGGRTDFFGYPYTSRALHCAGSSSRDPQAPGLFRIPCDMGVGSSGGPYIIDLDSKGTGTVVAVNVSGDRSNGFGTPLGRLASQLYAQSEHS</sequence>
<gene>
    <name evidence="1" type="ORF">OG549_18785</name>
</gene>